<name>A0ABQ5SES3_9CHLO</name>
<evidence type="ECO:0000313" key="2">
    <source>
        <dbReference type="EMBL" id="GLI68156.1"/>
    </source>
</evidence>
<proteinExistence type="predicted"/>
<protein>
    <submittedName>
        <fullName evidence="2">Uncharacterized protein</fullName>
    </submittedName>
</protein>
<accession>A0ABQ5SES3</accession>
<gene>
    <name evidence="2" type="ORF">VaNZ11_012494</name>
</gene>
<evidence type="ECO:0000256" key="1">
    <source>
        <dbReference type="SAM" id="MobiDB-lite"/>
    </source>
</evidence>
<evidence type="ECO:0000313" key="3">
    <source>
        <dbReference type="Proteomes" id="UP001165090"/>
    </source>
</evidence>
<dbReference type="EMBL" id="BSDZ01000079">
    <property type="protein sequence ID" value="GLI68156.1"/>
    <property type="molecule type" value="Genomic_DNA"/>
</dbReference>
<feature type="region of interest" description="Disordered" evidence="1">
    <location>
        <begin position="296"/>
        <end position="315"/>
    </location>
</feature>
<feature type="compositionally biased region" description="Low complexity" evidence="1">
    <location>
        <begin position="296"/>
        <end position="305"/>
    </location>
</feature>
<comment type="caution">
    <text evidence="2">The sequence shown here is derived from an EMBL/GenBank/DDBJ whole genome shotgun (WGS) entry which is preliminary data.</text>
</comment>
<reference evidence="2 3" key="1">
    <citation type="journal article" date="2023" name="IScience">
        <title>Expanded male sex-determining region conserved during the evolution of homothallism in the green alga Volvox.</title>
        <authorList>
            <person name="Yamamoto K."/>
            <person name="Matsuzaki R."/>
            <person name="Mahakham W."/>
            <person name="Heman W."/>
            <person name="Sekimoto H."/>
            <person name="Kawachi M."/>
            <person name="Minakuchi Y."/>
            <person name="Toyoda A."/>
            <person name="Nozaki H."/>
        </authorList>
    </citation>
    <scope>NUCLEOTIDE SEQUENCE [LARGE SCALE GENOMIC DNA]</scope>
    <source>
        <strain evidence="2 3">NIES-4468</strain>
    </source>
</reference>
<sequence length="480" mass="49714">MPHALQPSPGEGLALDPLAGSGPASHFNLVTSCAPPLVFGSRLPEDLNILGSEISESSTMPAVSDPSGASVSALGTEAVLSCNAPYGDTDMPECCTYTPQQHTPVCASVLSALHLLMGANFGPPLQQQLFPIPGQPVFLVPEALPVLSSQLIQFLGGIPGLAAPSPIPSMPAWGMLHGIGSPTQFPYQGPAYVGSTGFWLHGMYFPSYEHYIAYRRRTIAYNFHFFGIRPYFRPPRGLPRPRPPTSGAKSSVDASAHSAVAGGALPPASSGYDTLIPGSHAGKACEDASASPCGSPGSSSTCSNGDSDDIGSDISHVDPDTDVACGMQKVAARLNCRHLSGSRLKAAAEAGCPGQRCGHQTQNGTTIPAAGSLSPAVIDSSCACASNVEQRLMSSCAGCAPVTLPCALSPIRCFNSAHSNNSVVNSPRDEVLEDVRLANMFGPAWSSAVAGICPQWLELHFRVLVEKVVGDAILSVEDAA</sequence>
<dbReference type="Proteomes" id="UP001165090">
    <property type="component" value="Unassembled WGS sequence"/>
</dbReference>
<organism evidence="2 3">
    <name type="scientific">Volvox africanus</name>
    <dbReference type="NCBI Taxonomy" id="51714"/>
    <lineage>
        <taxon>Eukaryota</taxon>
        <taxon>Viridiplantae</taxon>
        <taxon>Chlorophyta</taxon>
        <taxon>core chlorophytes</taxon>
        <taxon>Chlorophyceae</taxon>
        <taxon>CS clade</taxon>
        <taxon>Chlamydomonadales</taxon>
        <taxon>Volvocaceae</taxon>
        <taxon>Volvox</taxon>
    </lineage>
</organism>
<keyword evidence="3" id="KW-1185">Reference proteome</keyword>